<reference evidence="6" key="2">
    <citation type="submission" date="2021-09" db="EMBL/GenBank/DDBJ databases">
        <authorList>
            <person name="Jia N."/>
            <person name="Wang J."/>
            <person name="Shi W."/>
            <person name="Du L."/>
            <person name="Sun Y."/>
            <person name="Zhan W."/>
            <person name="Jiang J."/>
            <person name="Wang Q."/>
            <person name="Zhang B."/>
            <person name="Ji P."/>
            <person name="Sakyi L.B."/>
            <person name="Cui X."/>
            <person name="Yuan T."/>
            <person name="Jiang B."/>
            <person name="Yang W."/>
            <person name="Lam T.T.-Y."/>
            <person name="Chang Q."/>
            <person name="Ding S."/>
            <person name="Wang X."/>
            <person name="Zhu J."/>
            <person name="Ruan X."/>
            <person name="Zhao L."/>
            <person name="Wei J."/>
            <person name="Que T."/>
            <person name="Du C."/>
            <person name="Cheng J."/>
            <person name="Dai P."/>
            <person name="Han X."/>
            <person name="Huang E."/>
            <person name="Gao Y."/>
            <person name="Liu J."/>
            <person name="Shao H."/>
            <person name="Ye R."/>
            <person name="Li L."/>
            <person name="Wei W."/>
            <person name="Wang X."/>
            <person name="Wang C."/>
            <person name="Huo Q."/>
            <person name="Li W."/>
            <person name="Guo W."/>
            <person name="Chen H."/>
            <person name="Chen S."/>
            <person name="Zhou L."/>
            <person name="Zhou L."/>
            <person name="Ni X."/>
            <person name="Tian J."/>
            <person name="Zhou Y."/>
            <person name="Sheng Y."/>
            <person name="Liu T."/>
            <person name="Pan Y."/>
            <person name="Xia L."/>
            <person name="Li J."/>
            <person name="Zhao F."/>
            <person name="Cao W."/>
        </authorList>
    </citation>
    <scope>NUCLEOTIDE SEQUENCE</scope>
    <source>
        <strain evidence="6">Rmic-2018</strain>
        <tissue evidence="6">Larvae</tissue>
    </source>
</reference>
<evidence type="ECO:0000259" key="5">
    <source>
        <dbReference type="Pfam" id="PF00270"/>
    </source>
</evidence>
<organism evidence="6 7">
    <name type="scientific">Rhipicephalus microplus</name>
    <name type="common">Cattle tick</name>
    <name type="synonym">Boophilus microplus</name>
    <dbReference type="NCBI Taxonomy" id="6941"/>
    <lineage>
        <taxon>Eukaryota</taxon>
        <taxon>Metazoa</taxon>
        <taxon>Ecdysozoa</taxon>
        <taxon>Arthropoda</taxon>
        <taxon>Chelicerata</taxon>
        <taxon>Arachnida</taxon>
        <taxon>Acari</taxon>
        <taxon>Parasitiformes</taxon>
        <taxon>Ixodida</taxon>
        <taxon>Ixodoidea</taxon>
        <taxon>Ixodidae</taxon>
        <taxon>Rhipicephalinae</taxon>
        <taxon>Rhipicephalus</taxon>
        <taxon>Boophilus</taxon>
    </lineage>
</organism>
<keyword evidence="1" id="KW-0547">Nucleotide-binding</keyword>
<reference evidence="6" key="1">
    <citation type="journal article" date="2020" name="Cell">
        <title>Large-Scale Comparative Analyses of Tick Genomes Elucidate Their Genetic Diversity and Vector Capacities.</title>
        <authorList>
            <consortium name="Tick Genome and Microbiome Consortium (TIGMIC)"/>
            <person name="Jia N."/>
            <person name="Wang J."/>
            <person name="Shi W."/>
            <person name="Du L."/>
            <person name="Sun Y."/>
            <person name="Zhan W."/>
            <person name="Jiang J.F."/>
            <person name="Wang Q."/>
            <person name="Zhang B."/>
            <person name="Ji P."/>
            <person name="Bell-Sakyi L."/>
            <person name="Cui X.M."/>
            <person name="Yuan T.T."/>
            <person name="Jiang B.G."/>
            <person name="Yang W.F."/>
            <person name="Lam T.T."/>
            <person name="Chang Q.C."/>
            <person name="Ding S.J."/>
            <person name="Wang X.J."/>
            <person name="Zhu J.G."/>
            <person name="Ruan X.D."/>
            <person name="Zhao L."/>
            <person name="Wei J.T."/>
            <person name="Ye R.Z."/>
            <person name="Que T.C."/>
            <person name="Du C.H."/>
            <person name="Zhou Y.H."/>
            <person name="Cheng J.X."/>
            <person name="Dai P.F."/>
            <person name="Guo W.B."/>
            <person name="Han X.H."/>
            <person name="Huang E.J."/>
            <person name="Li L.F."/>
            <person name="Wei W."/>
            <person name="Gao Y.C."/>
            <person name="Liu J.Z."/>
            <person name="Shao H.Z."/>
            <person name="Wang X."/>
            <person name="Wang C.C."/>
            <person name="Yang T.C."/>
            <person name="Huo Q.B."/>
            <person name="Li W."/>
            <person name="Chen H.Y."/>
            <person name="Chen S.E."/>
            <person name="Zhou L.G."/>
            <person name="Ni X.B."/>
            <person name="Tian J.H."/>
            <person name="Sheng Y."/>
            <person name="Liu T."/>
            <person name="Pan Y.S."/>
            <person name="Xia L.Y."/>
            <person name="Li J."/>
            <person name="Zhao F."/>
            <person name="Cao W.C."/>
        </authorList>
    </citation>
    <scope>NUCLEOTIDE SEQUENCE</scope>
    <source>
        <strain evidence="6">Rmic-2018</strain>
    </source>
</reference>
<dbReference type="PANTHER" id="PTHR47959">
    <property type="entry name" value="ATP-DEPENDENT RNA HELICASE RHLE-RELATED"/>
    <property type="match status" value="1"/>
</dbReference>
<dbReference type="InterPro" id="IPR027417">
    <property type="entry name" value="P-loop_NTPase"/>
</dbReference>
<dbReference type="Pfam" id="PF00270">
    <property type="entry name" value="DEAD"/>
    <property type="match status" value="1"/>
</dbReference>
<dbReference type="AlphaFoldDB" id="A0A9J6EJ24"/>
<evidence type="ECO:0000313" key="7">
    <source>
        <dbReference type="Proteomes" id="UP000821866"/>
    </source>
</evidence>
<sequence>MSLWHTWVPNSKPMEAPYVPPSLATEDDKLSSTISTGINLDKYDAVLVEDCDPQFLMSFTSFEELSLLDLLQQKSLRAKYAKLTPVQKYAVNIALASRGVMACAQIGSANTASFRPLILYSLLSYTGPEKPPSCPEETLIAVIPSPACELAIQIMQDTQKYAYDSSRKTALVHERTSLQHQLAVLSRGCDILWLPTVFFYVVITCENTLFS</sequence>
<evidence type="ECO:0000313" key="6">
    <source>
        <dbReference type="EMBL" id="KAH8034346.1"/>
    </source>
</evidence>
<dbReference type="InterPro" id="IPR011545">
    <property type="entry name" value="DEAD/DEAH_box_helicase_dom"/>
</dbReference>
<dbReference type="GO" id="GO:0003676">
    <property type="term" value="F:nucleic acid binding"/>
    <property type="evidence" value="ECO:0007669"/>
    <property type="project" value="InterPro"/>
</dbReference>
<evidence type="ECO:0000256" key="2">
    <source>
        <dbReference type="ARBA" id="ARBA00022801"/>
    </source>
</evidence>
<name>A0A9J6EJ24_RHIMP</name>
<comment type="caution">
    <text evidence="6">The sequence shown here is derived from an EMBL/GenBank/DDBJ whole genome shotgun (WGS) entry which is preliminary data.</text>
</comment>
<dbReference type="SUPFAM" id="SSF52540">
    <property type="entry name" value="P-loop containing nucleoside triphosphate hydrolases"/>
    <property type="match status" value="1"/>
</dbReference>
<dbReference type="GO" id="GO:0005524">
    <property type="term" value="F:ATP binding"/>
    <property type="evidence" value="ECO:0007669"/>
    <property type="project" value="UniProtKB-KW"/>
</dbReference>
<dbReference type="Proteomes" id="UP000821866">
    <property type="component" value="Chromosome 2"/>
</dbReference>
<keyword evidence="3" id="KW-0347">Helicase</keyword>
<keyword evidence="2" id="KW-0378">Hydrolase</keyword>
<keyword evidence="4" id="KW-0067">ATP-binding</keyword>
<keyword evidence="7" id="KW-1185">Reference proteome</keyword>
<dbReference type="PANTHER" id="PTHR47959:SF1">
    <property type="entry name" value="ATP-DEPENDENT RNA HELICASE DBPA"/>
    <property type="match status" value="1"/>
</dbReference>
<dbReference type="EMBL" id="JABSTU010000004">
    <property type="protein sequence ID" value="KAH8034346.1"/>
    <property type="molecule type" value="Genomic_DNA"/>
</dbReference>
<dbReference type="InterPro" id="IPR050079">
    <property type="entry name" value="DEAD_box_RNA_helicase"/>
</dbReference>
<evidence type="ECO:0000256" key="1">
    <source>
        <dbReference type="ARBA" id="ARBA00022741"/>
    </source>
</evidence>
<proteinExistence type="predicted"/>
<dbReference type="Gene3D" id="3.40.50.300">
    <property type="entry name" value="P-loop containing nucleotide triphosphate hydrolases"/>
    <property type="match status" value="1"/>
</dbReference>
<protein>
    <recommendedName>
        <fullName evidence="5">DEAD/DEAH-box helicase domain-containing protein</fullName>
    </recommendedName>
</protein>
<gene>
    <name evidence="6" type="ORF">HPB51_023350</name>
</gene>
<evidence type="ECO:0000256" key="4">
    <source>
        <dbReference type="ARBA" id="ARBA00022840"/>
    </source>
</evidence>
<feature type="domain" description="DEAD/DEAH-box helicase" evidence="5">
    <location>
        <begin position="84"/>
        <end position="193"/>
    </location>
</feature>
<dbReference type="GO" id="GO:0016787">
    <property type="term" value="F:hydrolase activity"/>
    <property type="evidence" value="ECO:0007669"/>
    <property type="project" value="UniProtKB-KW"/>
</dbReference>
<dbReference type="GO" id="GO:0003724">
    <property type="term" value="F:RNA helicase activity"/>
    <property type="evidence" value="ECO:0007669"/>
    <property type="project" value="TreeGrafter"/>
</dbReference>
<accession>A0A9J6EJ24</accession>
<evidence type="ECO:0000256" key="3">
    <source>
        <dbReference type="ARBA" id="ARBA00022806"/>
    </source>
</evidence>
<dbReference type="VEuPathDB" id="VectorBase:LOC119181248"/>
<dbReference type="GO" id="GO:0005829">
    <property type="term" value="C:cytosol"/>
    <property type="evidence" value="ECO:0007669"/>
    <property type="project" value="TreeGrafter"/>
</dbReference>